<evidence type="ECO:0000313" key="2">
    <source>
        <dbReference type="EMBL" id="GGB29113.1"/>
    </source>
</evidence>
<name>A0A916T5D9_9MICO</name>
<keyword evidence="1" id="KW-0472">Membrane</keyword>
<sequence length="93" mass="9750">MTWCAACETDGDVVAGRCALCGESTDAPDTAAVVAMRYASSPTPRRPAFLVIALIVAGAFVALAFVSVLFKVAVHDPSTQPTIQFTDYVDVPD</sequence>
<keyword evidence="1" id="KW-1133">Transmembrane helix</keyword>
<comment type="caution">
    <text evidence="2">The sequence shown here is derived from an EMBL/GenBank/DDBJ whole genome shotgun (WGS) entry which is preliminary data.</text>
</comment>
<dbReference type="RefSeq" id="WP_188836807.1">
    <property type="nucleotide sequence ID" value="NZ_BMHI01000003.1"/>
</dbReference>
<evidence type="ECO:0000256" key="1">
    <source>
        <dbReference type="SAM" id="Phobius"/>
    </source>
</evidence>
<protein>
    <submittedName>
        <fullName evidence="2">Uncharacterized protein</fullName>
    </submittedName>
</protein>
<keyword evidence="1" id="KW-0812">Transmembrane</keyword>
<dbReference type="EMBL" id="BMHI01000003">
    <property type="protein sequence ID" value="GGB29113.1"/>
    <property type="molecule type" value="Genomic_DNA"/>
</dbReference>
<keyword evidence="3" id="KW-1185">Reference proteome</keyword>
<reference evidence="2" key="2">
    <citation type="submission" date="2020-09" db="EMBL/GenBank/DDBJ databases">
        <authorList>
            <person name="Sun Q."/>
            <person name="Zhou Y."/>
        </authorList>
    </citation>
    <scope>NUCLEOTIDE SEQUENCE</scope>
    <source>
        <strain evidence="2">CGMCC 1.15085</strain>
    </source>
</reference>
<proteinExistence type="predicted"/>
<dbReference type="Proteomes" id="UP000636793">
    <property type="component" value="Unassembled WGS sequence"/>
</dbReference>
<gene>
    <name evidence="2" type="ORF">GCM10011492_19320</name>
</gene>
<evidence type="ECO:0000313" key="3">
    <source>
        <dbReference type="Proteomes" id="UP000636793"/>
    </source>
</evidence>
<organism evidence="2 3">
    <name type="scientific">Flexivirga endophytica</name>
    <dbReference type="NCBI Taxonomy" id="1849103"/>
    <lineage>
        <taxon>Bacteria</taxon>
        <taxon>Bacillati</taxon>
        <taxon>Actinomycetota</taxon>
        <taxon>Actinomycetes</taxon>
        <taxon>Micrococcales</taxon>
        <taxon>Dermacoccaceae</taxon>
        <taxon>Flexivirga</taxon>
    </lineage>
</organism>
<accession>A0A916T5D9</accession>
<dbReference type="AlphaFoldDB" id="A0A916T5D9"/>
<reference evidence="2" key="1">
    <citation type="journal article" date="2014" name="Int. J. Syst. Evol. Microbiol.">
        <title>Complete genome sequence of Corynebacterium casei LMG S-19264T (=DSM 44701T), isolated from a smear-ripened cheese.</title>
        <authorList>
            <consortium name="US DOE Joint Genome Institute (JGI-PGF)"/>
            <person name="Walter F."/>
            <person name="Albersmeier A."/>
            <person name="Kalinowski J."/>
            <person name="Ruckert C."/>
        </authorList>
    </citation>
    <scope>NUCLEOTIDE SEQUENCE</scope>
    <source>
        <strain evidence="2">CGMCC 1.15085</strain>
    </source>
</reference>
<feature type="transmembrane region" description="Helical" evidence="1">
    <location>
        <begin position="48"/>
        <end position="70"/>
    </location>
</feature>